<accession>D3DG96</accession>
<dbReference type="AlphaFoldDB" id="D3DG96"/>
<feature type="chain" id="PRO_5003043280" evidence="1">
    <location>
        <begin position="17"/>
        <end position="190"/>
    </location>
</feature>
<gene>
    <name evidence="2" type="ordered locus">HTH_0382</name>
</gene>
<dbReference type="KEGG" id="hth:HTH_0382"/>
<proteinExistence type="predicted"/>
<sequence>MRLKALLMSLCLFALAQEKSLVKTEIKFQKAECIKVDKGGACLIYSPSSSDNLRYNLLIKSVNPIKQGKYTLLVLASHVGFMDPLQISLIRSIEYKNLNDGLKLEGTIDKERLPLKDCADFRNRILLTPFIFNKELTQKEIEDMLNASRYCPDPKNKYACSYSAFFAYVQKTGMVLNAVNHEFVTLCKGK</sequence>
<reference evidence="2 3" key="1">
    <citation type="journal article" date="2010" name="J. Bacteriol.">
        <title>Complete genome sequence of the thermophilic, obligately chemolithoautotrophic hydrogen-oxidizing bacterium Hydrogenobacter thermophilus TK-6.</title>
        <authorList>
            <person name="Arai H."/>
            <person name="Kanbe H."/>
            <person name="Ishii M."/>
            <person name="Igarashi Y."/>
        </authorList>
    </citation>
    <scope>NUCLEOTIDE SEQUENCE [LARGE SCALE GENOMIC DNA]</scope>
    <source>
        <strain evidence="3">DSM 6534 / IAM 12695 / TK-6 [Tokyo]</strain>
    </source>
</reference>
<protein>
    <submittedName>
        <fullName evidence="2">Uncharacterized protein</fullName>
    </submittedName>
</protein>
<evidence type="ECO:0000313" key="2">
    <source>
        <dbReference type="EMBL" id="BAI68848.1"/>
    </source>
</evidence>
<feature type="signal peptide" evidence="1">
    <location>
        <begin position="1"/>
        <end position="16"/>
    </location>
</feature>
<dbReference type="KEGG" id="hte:Hydth_0380"/>
<evidence type="ECO:0000256" key="1">
    <source>
        <dbReference type="SAM" id="SignalP"/>
    </source>
</evidence>
<evidence type="ECO:0000313" key="3">
    <source>
        <dbReference type="Proteomes" id="UP000002574"/>
    </source>
</evidence>
<dbReference type="Proteomes" id="UP000002574">
    <property type="component" value="Chromosome"/>
</dbReference>
<keyword evidence="1" id="KW-0732">Signal</keyword>
<name>D3DG96_HYDTT</name>
<dbReference type="EMBL" id="AP011112">
    <property type="protein sequence ID" value="BAI68848.1"/>
    <property type="molecule type" value="Genomic_DNA"/>
</dbReference>
<keyword evidence="3" id="KW-1185">Reference proteome</keyword>
<organism evidence="2 3">
    <name type="scientific">Hydrogenobacter thermophilus (strain DSM 6534 / IAM 12695 / TK-6)</name>
    <dbReference type="NCBI Taxonomy" id="608538"/>
    <lineage>
        <taxon>Bacteria</taxon>
        <taxon>Pseudomonadati</taxon>
        <taxon>Aquificota</taxon>
        <taxon>Aquificia</taxon>
        <taxon>Aquificales</taxon>
        <taxon>Aquificaceae</taxon>
        <taxon>Hydrogenobacter</taxon>
    </lineage>
</organism>